<dbReference type="AlphaFoldDB" id="A0A268H844"/>
<dbReference type="InterPro" id="IPR051396">
    <property type="entry name" value="Bact_Antivir_Def_Nuclease"/>
</dbReference>
<dbReference type="PANTHER" id="PTHR43581">
    <property type="entry name" value="ATP/GTP PHOSPHATASE"/>
    <property type="match status" value="1"/>
</dbReference>
<comment type="caution">
    <text evidence="2">The sequence shown here is derived from an EMBL/GenBank/DDBJ whole genome shotgun (WGS) entry which is preliminary data.</text>
</comment>
<dbReference type="GO" id="GO:0016887">
    <property type="term" value="F:ATP hydrolysis activity"/>
    <property type="evidence" value="ECO:0007669"/>
    <property type="project" value="InterPro"/>
</dbReference>
<accession>A0A268H844</accession>
<gene>
    <name evidence="2" type="ORF">CHI12_18455</name>
</gene>
<dbReference type="Pfam" id="PF13304">
    <property type="entry name" value="AAA_21"/>
    <property type="match status" value="1"/>
</dbReference>
<evidence type="ECO:0000313" key="3">
    <source>
        <dbReference type="Proteomes" id="UP000216475"/>
    </source>
</evidence>
<sequence length="349" mass="40619">LNYIGYDSKEVFYELSEFQIRGYNVSKITRELGNLTDDELEKQNLNTSENLDDKILKYSNILEELAQKLKTRSRRTFFEKKIDRAKSNIGNISFIGEHYLIESIFVLEKFSLMYRAAREFNSNLKDGRRKLLSIHDLEKYPGGKESLTQDIQLLEYFSIHLLTDVWCDKSSLDEPIPLSMFSSGELSMFIRLFDLHEYVKDNSIVLIDEPETHLHPLWIRGYIRTLIKLLGDRKCHVIIATHSPLIVSDVTKNCIVALQKNGNSISQVHIDEKTLGLNYEEVLSDIFYLEESKGRMVNEYENIINELLSANEYDKALEIYSHIADSDTKYRIYLKLKKFKDTSEGNSNV</sequence>
<evidence type="ECO:0000313" key="2">
    <source>
        <dbReference type="EMBL" id="PAE06047.1"/>
    </source>
</evidence>
<dbReference type="EMBL" id="NPBH01000088">
    <property type="protein sequence ID" value="PAE06047.1"/>
    <property type="molecule type" value="Genomic_DNA"/>
</dbReference>
<evidence type="ECO:0000259" key="1">
    <source>
        <dbReference type="Pfam" id="PF13304"/>
    </source>
</evidence>
<feature type="domain" description="ATPase AAA-type core" evidence="1">
    <location>
        <begin position="14"/>
        <end position="248"/>
    </location>
</feature>
<organism evidence="2 3">
    <name type="scientific">Terribacillus saccharophilus</name>
    <dbReference type="NCBI Taxonomy" id="361277"/>
    <lineage>
        <taxon>Bacteria</taxon>
        <taxon>Bacillati</taxon>
        <taxon>Bacillota</taxon>
        <taxon>Bacilli</taxon>
        <taxon>Bacillales</taxon>
        <taxon>Bacillaceae</taxon>
        <taxon>Terribacillus</taxon>
    </lineage>
</organism>
<dbReference type="Proteomes" id="UP000216475">
    <property type="component" value="Unassembled WGS sequence"/>
</dbReference>
<dbReference type="RefSeq" id="WP_176470293.1">
    <property type="nucleotide sequence ID" value="NZ_NPBH01000088.1"/>
</dbReference>
<dbReference type="InterPro" id="IPR003959">
    <property type="entry name" value="ATPase_AAA_core"/>
</dbReference>
<dbReference type="GO" id="GO:0005524">
    <property type="term" value="F:ATP binding"/>
    <property type="evidence" value="ECO:0007669"/>
    <property type="project" value="InterPro"/>
</dbReference>
<dbReference type="PANTHER" id="PTHR43581:SF2">
    <property type="entry name" value="EXCINUCLEASE ATPASE SUBUNIT"/>
    <property type="match status" value="1"/>
</dbReference>
<feature type="non-terminal residue" evidence="2">
    <location>
        <position position="1"/>
    </location>
</feature>
<protein>
    <recommendedName>
        <fullName evidence="1">ATPase AAA-type core domain-containing protein</fullName>
    </recommendedName>
</protein>
<name>A0A268H844_9BACI</name>
<dbReference type="SUPFAM" id="SSF52540">
    <property type="entry name" value="P-loop containing nucleoside triphosphate hydrolases"/>
    <property type="match status" value="1"/>
</dbReference>
<dbReference type="InterPro" id="IPR027417">
    <property type="entry name" value="P-loop_NTPase"/>
</dbReference>
<reference evidence="2 3" key="1">
    <citation type="submission" date="2017-07" db="EMBL/GenBank/DDBJ databases">
        <title>Isolation and whole genome analysis of endospore-forming bacteria from heroin.</title>
        <authorList>
            <person name="Kalinowski J."/>
            <person name="Ahrens B."/>
            <person name="Al-Dilaimi A."/>
            <person name="Winkler A."/>
            <person name="Wibberg D."/>
            <person name="Schleenbecker U."/>
            <person name="Ruckert C."/>
            <person name="Wolfel R."/>
            <person name="Grass G."/>
        </authorList>
    </citation>
    <scope>NUCLEOTIDE SEQUENCE [LARGE SCALE GENOMIC DNA]</scope>
    <source>
        <strain evidence="2 3">7509</strain>
    </source>
</reference>
<proteinExistence type="predicted"/>
<dbReference type="Gene3D" id="3.40.50.300">
    <property type="entry name" value="P-loop containing nucleotide triphosphate hydrolases"/>
    <property type="match status" value="1"/>
</dbReference>